<protein>
    <submittedName>
        <fullName evidence="1">Uncharacterized protein</fullName>
    </submittedName>
</protein>
<name>A0A7V9ABK0_9BACT</name>
<accession>A0A7V9ABK0</accession>
<gene>
    <name evidence="1" type="ORF">H0921_07550</name>
</gene>
<reference evidence="1 2" key="1">
    <citation type="submission" date="2020-07" db="EMBL/GenBank/DDBJ databases">
        <title>Thermogemmata thermophila gen. nov., sp. nov., a novel moderate thermophilic planctomycete from a Kamchatka hot spring.</title>
        <authorList>
            <person name="Elcheninov A.G."/>
            <person name="Podosokorskaya O.A."/>
            <person name="Kovaleva O.L."/>
            <person name="Novikov A."/>
            <person name="Bonch-Osmolovskaya E.A."/>
            <person name="Toshchakov S.V."/>
            <person name="Kublanov I.V."/>
        </authorList>
    </citation>
    <scope>NUCLEOTIDE SEQUENCE [LARGE SCALE GENOMIC DNA]</scope>
    <source>
        <strain evidence="1 2">2918</strain>
    </source>
</reference>
<dbReference type="RefSeq" id="WP_194537454.1">
    <property type="nucleotide sequence ID" value="NZ_JACEFB010000004.1"/>
</dbReference>
<keyword evidence="2" id="KW-1185">Reference proteome</keyword>
<dbReference type="EMBL" id="JACEFB010000004">
    <property type="protein sequence ID" value="MBA2226014.1"/>
    <property type="molecule type" value="Genomic_DNA"/>
</dbReference>
<dbReference type="AlphaFoldDB" id="A0A7V9ABK0"/>
<sequence>MKNPALLGVGWLGVLVLAIPAAAQKDEWERAMGFRMLVQKVVRADVVVIGKVIGIEKEPVNLETVEVVGFDWPQRKTRTVSYKVALVKVQENLIGAENITHLKIAFVPQEVAPPPPIARPFRPKDQEIVQRTTAYPVDLREGEEFLFFLVKHPGGLYFMMLYPDLPIVVKGRDKEIYQAKEVAAILAKPMVALKSDKPEVRVRAAAVLVMKFRSAPMFAQQVDQVPIDAEMSRLILQALAEADWSQQPNADEFPFQVAQAFYALGLTPQDGWTPPKFTPPQPGQPPVDYNKLVHKSFVEWLKGPGKNYRIKKFVAKN</sequence>
<comment type="caution">
    <text evidence="1">The sequence shown here is derived from an EMBL/GenBank/DDBJ whole genome shotgun (WGS) entry which is preliminary data.</text>
</comment>
<proteinExistence type="predicted"/>
<evidence type="ECO:0000313" key="2">
    <source>
        <dbReference type="Proteomes" id="UP000542342"/>
    </source>
</evidence>
<evidence type="ECO:0000313" key="1">
    <source>
        <dbReference type="EMBL" id="MBA2226014.1"/>
    </source>
</evidence>
<dbReference type="Proteomes" id="UP000542342">
    <property type="component" value="Unassembled WGS sequence"/>
</dbReference>
<organism evidence="1 2">
    <name type="scientific">Thermogemmata fonticola</name>
    <dbReference type="NCBI Taxonomy" id="2755323"/>
    <lineage>
        <taxon>Bacteria</taxon>
        <taxon>Pseudomonadati</taxon>
        <taxon>Planctomycetota</taxon>
        <taxon>Planctomycetia</taxon>
        <taxon>Gemmatales</taxon>
        <taxon>Gemmataceae</taxon>
        <taxon>Thermogemmata</taxon>
    </lineage>
</organism>